<keyword evidence="7 11" id="KW-0103">Bromodomain</keyword>
<reference evidence="16" key="1">
    <citation type="submission" date="2018-02" db="EMBL/GenBank/DDBJ databases">
        <title>Rhizophora mucronata_Transcriptome.</title>
        <authorList>
            <person name="Meera S.P."/>
            <person name="Sreeshan A."/>
            <person name="Augustine A."/>
        </authorList>
    </citation>
    <scope>NUCLEOTIDE SEQUENCE</scope>
    <source>
        <tissue evidence="16">Leaf</tissue>
    </source>
</reference>
<feature type="compositionally biased region" description="Basic residues" evidence="13">
    <location>
        <begin position="2203"/>
        <end position="2216"/>
    </location>
</feature>
<dbReference type="PROSITE" id="PS50014">
    <property type="entry name" value="BROMODOMAIN_2"/>
    <property type="match status" value="1"/>
</dbReference>
<dbReference type="PANTHER" id="PTHR47162:SF8">
    <property type="entry name" value="METHYL-CPG-BINDING DOMAIN-CONTAINING PROTEIN 9"/>
    <property type="match status" value="1"/>
</dbReference>
<dbReference type="GO" id="GO:0008270">
    <property type="term" value="F:zinc ion binding"/>
    <property type="evidence" value="ECO:0007669"/>
    <property type="project" value="UniProtKB-KW"/>
</dbReference>
<dbReference type="InterPro" id="IPR001739">
    <property type="entry name" value="Methyl_CpG_DNA-bd"/>
</dbReference>
<evidence type="ECO:0000256" key="4">
    <source>
        <dbReference type="ARBA" id="ARBA00022771"/>
    </source>
</evidence>
<dbReference type="Pfam" id="PF15612">
    <property type="entry name" value="WHIM1"/>
    <property type="match status" value="1"/>
</dbReference>
<keyword evidence="6" id="KW-0805">Transcription regulation</keyword>
<feature type="domain" description="PHD-type" evidence="15">
    <location>
        <begin position="82"/>
        <end position="134"/>
    </location>
</feature>
<keyword evidence="3" id="KW-0479">Metal-binding</keyword>
<comment type="similarity">
    <text evidence="2">Belongs to the WAL family.</text>
</comment>
<keyword evidence="4 12" id="KW-0863">Zinc-finger</keyword>
<dbReference type="Gene3D" id="3.30.890.10">
    <property type="entry name" value="Methyl-cpg-binding Protein 2, Chain A"/>
    <property type="match status" value="1"/>
</dbReference>
<dbReference type="InterPro" id="IPR028942">
    <property type="entry name" value="WHIM1_dom"/>
</dbReference>
<dbReference type="Gene3D" id="1.20.920.10">
    <property type="entry name" value="Bromodomain-like"/>
    <property type="match status" value="1"/>
</dbReference>
<feature type="region of interest" description="Disordered" evidence="13">
    <location>
        <begin position="2177"/>
        <end position="2216"/>
    </location>
</feature>
<evidence type="ECO:0000256" key="13">
    <source>
        <dbReference type="SAM" id="MobiDB-lite"/>
    </source>
</evidence>
<evidence type="ECO:0000256" key="10">
    <source>
        <dbReference type="ARBA" id="ARBA00023242"/>
    </source>
</evidence>
<evidence type="ECO:0000256" key="12">
    <source>
        <dbReference type="PROSITE-ProRule" id="PRU00146"/>
    </source>
</evidence>
<protein>
    <submittedName>
        <fullName evidence="16">Uncharacterized protein MANES_15G182800</fullName>
    </submittedName>
</protein>
<dbReference type="PROSITE" id="PS50016">
    <property type="entry name" value="ZF_PHD_2"/>
    <property type="match status" value="2"/>
</dbReference>
<dbReference type="Pfam" id="PF05964">
    <property type="entry name" value="FYRN"/>
    <property type="match status" value="1"/>
</dbReference>
<dbReference type="InterPro" id="IPR016177">
    <property type="entry name" value="DNA-bd_dom_sf"/>
</dbReference>
<dbReference type="InterPro" id="IPR036427">
    <property type="entry name" value="Bromodomain-like_sf"/>
</dbReference>
<dbReference type="Pfam" id="PF01429">
    <property type="entry name" value="MBD"/>
    <property type="match status" value="1"/>
</dbReference>
<evidence type="ECO:0000256" key="7">
    <source>
        <dbReference type="ARBA" id="ARBA00023117"/>
    </source>
</evidence>
<evidence type="ECO:0000256" key="11">
    <source>
        <dbReference type="PROSITE-ProRule" id="PRU00035"/>
    </source>
</evidence>
<evidence type="ECO:0000256" key="9">
    <source>
        <dbReference type="ARBA" id="ARBA00023163"/>
    </source>
</evidence>
<dbReference type="EMBL" id="GGEC01023285">
    <property type="protein sequence ID" value="MBX03769.1"/>
    <property type="molecule type" value="Transcribed_RNA"/>
</dbReference>
<keyword evidence="8" id="KW-0238">DNA-binding</keyword>
<name>A0A2P2KDH6_RHIMU</name>
<proteinExistence type="inferred from homology"/>
<dbReference type="PROSITE" id="PS01359">
    <property type="entry name" value="ZF_PHD_1"/>
    <property type="match status" value="2"/>
</dbReference>
<dbReference type="GO" id="GO:0003677">
    <property type="term" value="F:DNA binding"/>
    <property type="evidence" value="ECO:0007669"/>
    <property type="project" value="UniProtKB-KW"/>
</dbReference>
<dbReference type="InterPro" id="IPR011011">
    <property type="entry name" value="Znf_FYVE_PHD"/>
</dbReference>
<dbReference type="Pfam" id="PF00628">
    <property type="entry name" value="PHD"/>
    <property type="match status" value="2"/>
</dbReference>
<dbReference type="GO" id="GO:0000785">
    <property type="term" value="C:chromatin"/>
    <property type="evidence" value="ECO:0007669"/>
    <property type="project" value="UniProtKB-ARBA"/>
</dbReference>
<keyword evidence="9" id="KW-0804">Transcription</keyword>
<evidence type="ECO:0000256" key="3">
    <source>
        <dbReference type="ARBA" id="ARBA00022723"/>
    </source>
</evidence>
<feature type="domain" description="Bromo" evidence="14">
    <location>
        <begin position="1179"/>
        <end position="1227"/>
    </location>
</feature>
<feature type="compositionally biased region" description="Polar residues" evidence="13">
    <location>
        <begin position="2177"/>
        <end position="2189"/>
    </location>
</feature>
<accession>A0A2P2KDH6</accession>
<dbReference type="CDD" id="cd15489">
    <property type="entry name" value="PHD_SF"/>
    <property type="match status" value="1"/>
</dbReference>
<dbReference type="InterPro" id="IPR019787">
    <property type="entry name" value="Znf_PHD-finger"/>
</dbReference>
<evidence type="ECO:0000256" key="1">
    <source>
        <dbReference type="ARBA" id="ARBA00004123"/>
    </source>
</evidence>
<dbReference type="InterPro" id="IPR013083">
    <property type="entry name" value="Znf_RING/FYVE/PHD"/>
</dbReference>
<dbReference type="InterPro" id="IPR019786">
    <property type="entry name" value="Zinc_finger_PHD-type_CS"/>
</dbReference>
<dbReference type="SUPFAM" id="SSF57903">
    <property type="entry name" value="FYVE/PHD zinc finger"/>
    <property type="match status" value="2"/>
</dbReference>
<dbReference type="InterPro" id="IPR001487">
    <property type="entry name" value="Bromodomain"/>
</dbReference>
<dbReference type="InterPro" id="IPR001965">
    <property type="entry name" value="Znf_PHD"/>
</dbReference>
<dbReference type="GO" id="GO:0005634">
    <property type="term" value="C:nucleus"/>
    <property type="evidence" value="ECO:0007669"/>
    <property type="project" value="UniProtKB-SubCell"/>
</dbReference>
<keyword evidence="10" id="KW-0539">Nucleus</keyword>
<dbReference type="InterPro" id="IPR003888">
    <property type="entry name" value="FYrich_N"/>
</dbReference>
<evidence type="ECO:0000256" key="5">
    <source>
        <dbReference type="ARBA" id="ARBA00022833"/>
    </source>
</evidence>
<comment type="subcellular location">
    <subcellularLocation>
        <location evidence="1">Nucleus</location>
    </subcellularLocation>
</comment>
<dbReference type="PANTHER" id="PTHR47162">
    <property type="entry name" value="OS02G0192300 PROTEIN"/>
    <property type="match status" value="1"/>
</dbReference>
<dbReference type="Gene3D" id="3.30.160.360">
    <property type="match status" value="1"/>
</dbReference>
<evidence type="ECO:0000256" key="8">
    <source>
        <dbReference type="ARBA" id="ARBA00023125"/>
    </source>
</evidence>
<dbReference type="Gene3D" id="3.30.40.10">
    <property type="entry name" value="Zinc/RING finger domain, C3HC4 (zinc finger)"/>
    <property type="match status" value="2"/>
</dbReference>
<dbReference type="SUPFAM" id="SSF54171">
    <property type="entry name" value="DNA-binding domain"/>
    <property type="match status" value="1"/>
</dbReference>
<evidence type="ECO:0000259" key="14">
    <source>
        <dbReference type="PROSITE" id="PS50014"/>
    </source>
</evidence>
<feature type="domain" description="PHD-type" evidence="15">
    <location>
        <begin position="1286"/>
        <end position="1336"/>
    </location>
</feature>
<evidence type="ECO:0000313" key="16">
    <source>
        <dbReference type="EMBL" id="MBX03769.1"/>
    </source>
</evidence>
<keyword evidence="5" id="KW-0862">Zinc</keyword>
<dbReference type="PROSITE" id="PS51542">
    <property type="entry name" value="FYRN"/>
    <property type="match status" value="1"/>
</dbReference>
<dbReference type="CDD" id="cd15519">
    <property type="entry name" value="PHD1_Lid2p_like"/>
    <property type="match status" value="1"/>
</dbReference>
<organism evidence="16">
    <name type="scientific">Rhizophora mucronata</name>
    <name type="common">Asiatic mangrove</name>
    <dbReference type="NCBI Taxonomy" id="61149"/>
    <lineage>
        <taxon>Eukaryota</taxon>
        <taxon>Viridiplantae</taxon>
        <taxon>Streptophyta</taxon>
        <taxon>Embryophyta</taxon>
        <taxon>Tracheophyta</taxon>
        <taxon>Spermatophyta</taxon>
        <taxon>Magnoliopsida</taxon>
        <taxon>eudicotyledons</taxon>
        <taxon>Gunneridae</taxon>
        <taxon>Pentapetalae</taxon>
        <taxon>rosids</taxon>
        <taxon>fabids</taxon>
        <taxon>Malpighiales</taxon>
        <taxon>Rhizophoraceae</taxon>
        <taxon>Rhizophora</taxon>
    </lineage>
</organism>
<evidence type="ECO:0000259" key="15">
    <source>
        <dbReference type="PROSITE" id="PS50016"/>
    </source>
</evidence>
<sequence length="2216" mass="244686">MEVTDSNEAATRSPLGIDLNEIPASLSSVCPTSAADAAAAASAAQPDRPSDLDSLDVVRSFDENTDPAPGLVEGFPGQQDIETACGACGGNPESPGEVMVCDGCERGFHLACAGVSEILAACPEEWICSECTSGGVKSKRWPLGVKSKRILDINASPPSDADGEGSEELLDSRSCILDGNTSGADANTLNMLNGFNFRKGSGVMMRALRAGFKDMFHRTQTMDRSMQEVDLEFPLVRFSSSNNSAVRLSSRNPSEIFLGGLREFISERHGVLEEGWHVELKQSMNDNEVYAVYCSPDGKTFGSMSEVACHLGLMSNCTIMDTDTRGDGCPSLQEWLHLPKKRKSKRFSVTNGFAENKESLVNGYYKKIASNGQNTQVVDHGPGKVIEEDMEVDDFTRSQQSNEGLPFQFEDFFVLSLGKIDGRPAYHDVSLIWPVGYRSCWHDRVTGSLFMCQVLDGGDSGPLFRVSRFPCSALPLPRGSTLLYRTTVDQSICKNNKGVGRFCHGMDCGNDSSIEVILAEPSPPTECDILRCLSSGSNDINGLWTSDCIQSDILHNRSQNLHSSNMGLGDEIGEISVEHCSSSAAWKMVTQNLIDAYSKTCKQGNSFKFYCNHVDDEIDSSTWDMQDERNMGNFSSLAKFCSSLGFAEIPAEGEPDTLATALLKWLEQDRFGLDTEFVQKMIGQLPGVESCIKYEFQISRGDPSISTTVGNRLLMAKRKRGESDDSFRWSKNSRLVEGLEVDDDCLPPGMPLCSKLPSILAGEFYQVWELLWRFHETLGLKDPFPLEELEEEILNPCCDGSYLFENLEGRVLENQILHLHKGDRIIGQPSSSCDESSMTIGGDNSHAFIPVESRLMKDAAQSRIASISDSSFFGVALTEAHSSLLSVLIGELQLKVAAVVDPSFEPGEWRTKRGRRKDADNSTLVRRSKLHMLPINELTWPELARRYVLAFLSMDGNFDSTEILARESSKVLCCLQGDGGLLCGSLTGVAGMEADALLLAEATRKIFGSLTKEKDVLTLEDEVMDASGACVENNVNDGGLPEWARSLEPVRKLPTNVGTRIRKCVYDALEKNPPEWAQKRLEYSISKEVYKGNASGPTKKAVLSVLADVLSERLAQKSDERIKRKIDLPIADIIMKQCRIILRQTAAADDARVFCTLLGRNLINSSDNDDEGLLGSPAMVSRPLDFRTIDLRLAVGAYCGSHESFLEDVRELWNNVHIAFGDQPDLVELADTLSQKFELLHEEEVVTLVQKLEGYTKLDHINTETKKEIDHVLASTNVIPKAPWDEGICKVCGVDKDDDSVLLCDTCDAEYHTYCLNPPLARIPEGNWYCPSCVVGEHVLQEASGNTLVIGQGHGKKYKGEVTGYLETLTPLAVAMEEKEYWECSVDERVFLLKFLCDELLSSALIRQQLEQCAESTVELQQKLRSFSVEWKNLKSKAEFLASRAVKMKSSAVGDRAIQDGLTSVHTSQGKGWPADPSNSPGCVITLSVDQPALEGDSGGKGTDGSNKEDFLITNSDNNYGCSNENLSHTDIKNQKDSDAIADINVSLLENVDFSAKNQLQQVIDGSSEVQLDGNLGGFIARSASCPMQSSDNRGFSLPSENNLHVSQHGSPAAMNEAQAYHVELSSVKNEILHLQNSITSIESQLMKQSIRREFLGSDSRGRLYWASVTPDMHSRVIVGGSLTLQHGEKSIHKDSFPFLDDSIDPMAVGSEWVSYETDAEIEKLTNWLKDDNQKERELKESILQWMKLRFQERQQNEDQVHKVGLPVTINNDQTASNCLFSKAFLFLEKKYGACYELDMKDLLSKQVKKARVTGEERMYRCDCLEPIWPSRHHCSSCHRTFPNEVELEDHNNVRCNLVPPVLEKGAEINDSSKASVLKRSASTRVECLSEKSTAEASRNGQSELKSTSIKFQDEGMACPYDFHDISSKFVTIDSNKELVQQIGLIGSNGTVSFIKSVSPSLNDSTLSLISCQKVGIVQDKESNSDVMAFSQGDRSETDMVLQSVPDDSARKFAANETSEVLETIKSSSKCLEQNKKKCFVDKNFPQLTAGCCFVVPRSSLRPLFGKGLLILRQLKINLLDMEAALPDEGLKASRAPLERRLAWRSYVKSAMSIYEMVQATIILAEMIKAEYLRSEWWYWSSLSAAVKTSTIASLALRIYSLDAAILYDKAFPNSVPTSSLQPNSNVDQKSLPGLDSVDKSKASRKSTRKRKEPEG</sequence>
<dbReference type="SMART" id="SM00249">
    <property type="entry name" value="PHD"/>
    <property type="match status" value="2"/>
</dbReference>
<dbReference type="SUPFAM" id="SSF47370">
    <property type="entry name" value="Bromodomain"/>
    <property type="match status" value="1"/>
</dbReference>
<evidence type="ECO:0000256" key="6">
    <source>
        <dbReference type="ARBA" id="ARBA00023015"/>
    </source>
</evidence>
<evidence type="ECO:0000256" key="2">
    <source>
        <dbReference type="ARBA" id="ARBA00007444"/>
    </source>
</evidence>